<gene>
    <name evidence="5" type="ORF">ACED39_10715</name>
</gene>
<feature type="domain" description="HTH crp-type" evidence="4">
    <location>
        <begin position="144"/>
        <end position="216"/>
    </location>
</feature>
<evidence type="ECO:0000313" key="5">
    <source>
        <dbReference type="EMBL" id="MEZ8209251.1"/>
    </source>
</evidence>
<dbReference type="InterPro" id="IPR036388">
    <property type="entry name" value="WH-like_DNA-bd_sf"/>
</dbReference>
<dbReference type="PANTHER" id="PTHR24567:SF74">
    <property type="entry name" value="HTH-TYPE TRANSCRIPTIONAL REGULATOR ARCR"/>
    <property type="match status" value="1"/>
</dbReference>
<dbReference type="CDD" id="cd00038">
    <property type="entry name" value="CAP_ED"/>
    <property type="match status" value="1"/>
</dbReference>
<evidence type="ECO:0000259" key="4">
    <source>
        <dbReference type="PROSITE" id="PS51063"/>
    </source>
</evidence>
<dbReference type="PANTHER" id="PTHR24567">
    <property type="entry name" value="CRP FAMILY TRANSCRIPTIONAL REGULATORY PROTEIN"/>
    <property type="match status" value="1"/>
</dbReference>
<dbReference type="InterPro" id="IPR018490">
    <property type="entry name" value="cNMP-bd_dom_sf"/>
</dbReference>
<dbReference type="InterPro" id="IPR014710">
    <property type="entry name" value="RmlC-like_jellyroll"/>
</dbReference>
<evidence type="ECO:0000256" key="1">
    <source>
        <dbReference type="ARBA" id="ARBA00023015"/>
    </source>
</evidence>
<keyword evidence="3" id="KW-0804">Transcription</keyword>
<dbReference type="RefSeq" id="WP_371718911.1">
    <property type="nucleotide sequence ID" value="NZ_JBGOOF010000015.1"/>
</dbReference>
<dbReference type="InterPro" id="IPR050397">
    <property type="entry name" value="Env_Response_Regulators"/>
</dbReference>
<name>A0ABV4MI55_9VIBR</name>
<protein>
    <submittedName>
        <fullName evidence="5">Crp/Fnr family transcriptional regulator</fullName>
    </submittedName>
</protein>
<dbReference type="InterPro" id="IPR012318">
    <property type="entry name" value="HTH_CRP"/>
</dbReference>
<dbReference type="Pfam" id="PF13545">
    <property type="entry name" value="HTH_Crp_2"/>
    <property type="match status" value="1"/>
</dbReference>
<keyword evidence="1" id="KW-0805">Transcription regulation</keyword>
<dbReference type="EMBL" id="JBGOOS010000013">
    <property type="protein sequence ID" value="MEZ8209251.1"/>
    <property type="molecule type" value="Genomic_DNA"/>
</dbReference>
<reference evidence="5 6" key="1">
    <citation type="submission" date="2024-06" db="EMBL/GenBank/DDBJ databases">
        <authorList>
            <person name="Steensen K."/>
            <person name="Seneca J."/>
            <person name="Bartlau N."/>
            <person name="Yu A.X."/>
            <person name="Polz M.F."/>
        </authorList>
    </citation>
    <scope>NUCLEOTIDE SEQUENCE [LARGE SCALE GENOMIC DNA]</scope>
    <source>
        <strain evidence="5 6">1F146</strain>
    </source>
</reference>
<comment type="caution">
    <text evidence="5">The sequence shown here is derived from an EMBL/GenBank/DDBJ whole genome shotgun (WGS) entry which is preliminary data.</text>
</comment>
<sequence>MSSMHEYDIVWPTNISENLKARLIEIAIPIDSIEQFKLNPDYWSVEGLYYIQSGLMTVGYTAEDLNTTISAILGPHDWIGANTLFSEKELLFRSFTLTPVKMLFFPRAKMEILVSQEPEIYKLLFHILRHISPHWIKSALVCMHERRRRLAFSILMIFTKQNEYEGTTNPELLVSQQQLSSIVGISRPRVNETLKEFEELGFISVQRGRITIKEVDGLKECLEDLFVLFNLG</sequence>
<dbReference type="SUPFAM" id="SSF51206">
    <property type="entry name" value="cAMP-binding domain-like"/>
    <property type="match status" value="1"/>
</dbReference>
<dbReference type="Proteomes" id="UP001569151">
    <property type="component" value="Unassembled WGS sequence"/>
</dbReference>
<keyword evidence="6" id="KW-1185">Reference proteome</keyword>
<evidence type="ECO:0000313" key="6">
    <source>
        <dbReference type="Proteomes" id="UP001569151"/>
    </source>
</evidence>
<proteinExistence type="predicted"/>
<dbReference type="PROSITE" id="PS51063">
    <property type="entry name" value="HTH_CRP_2"/>
    <property type="match status" value="1"/>
</dbReference>
<evidence type="ECO:0000256" key="3">
    <source>
        <dbReference type="ARBA" id="ARBA00023163"/>
    </source>
</evidence>
<dbReference type="InterPro" id="IPR036390">
    <property type="entry name" value="WH_DNA-bd_sf"/>
</dbReference>
<dbReference type="InterPro" id="IPR000595">
    <property type="entry name" value="cNMP-bd_dom"/>
</dbReference>
<organism evidence="5 6">
    <name type="scientific">Vibrio bivalvicida</name>
    <dbReference type="NCBI Taxonomy" id="1276888"/>
    <lineage>
        <taxon>Bacteria</taxon>
        <taxon>Pseudomonadati</taxon>
        <taxon>Pseudomonadota</taxon>
        <taxon>Gammaproteobacteria</taxon>
        <taxon>Vibrionales</taxon>
        <taxon>Vibrionaceae</taxon>
        <taxon>Vibrio</taxon>
        <taxon>Vibrio oreintalis group</taxon>
    </lineage>
</organism>
<dbReference type="SMART" id="SM00419">
    <property type="entry name" value="HTH_CRP"/>
    <property type="match status" value="1"/>
</dbReference>
<dbReference type="Gene3D" id="2.60.120.10">
    <property type="entry name" value="Jelly Rolls"/>
    <property type="match status" value="1"/>
</dbReference>
<keyword evidence="2" id="KW-0238">DNA-binding</keyword>
<dbReference type="SUPFAM" id="SSF46785">
    <property type="entry name" value="Winged helix' DNA-binding domain"/>
    <property type="match status" value="1"/>
</dbReference>
<dbReference type="Pfam" id="PF00027">
    <property type="entry name" value="cNMP_binding"/>
    <property type="match status" value="1"/>
</dbReference>
<evidence type="ECO:0000256" key="2">
    <source>
        <dbReference type="ARBA" id="ARBA00023125"/>
    </source>
</evidence>
<accession>A0ABV4MI55</accession>
<dbReference type="Gene3D" id="1.10.10.10">
    <property type="entry name" value="Winged helix-like DNA-binding domain superfamily/Winged helix DNA-binding domain"/>
    <property type="match status" value="1"/>
</dbReference>